<dbReference type="GO" id="GO:0045041">
    <property type="term" value="P:protein import into mitochondrial intermembrane space"/>
    <property type="evidence" value="ECO:0007669"/>
    <property type="project" value="InterPro"/>
</dbReference>
<comment type="cofactor">
    <cofactor evidence="2">
        <name>Cu(2+)</name>
        <dbReference type="ChEBI" id="CHEBI:29036"/>
    </cofactor>
</comment>
<evidence type="ECO:0000259" key="21">
    <source>
        <dbReference type="Pfam" id="PF06747"/>
    </source>
</evidence>
<keyword evidence="11" id="KW-1133">Transmembrane helix</keyword>
<keyword evidence="14" id="KW-0496">Mitochondrion</keyword>
<keyword evidence="12" id="KW-0560">Oxidoreductase</keyword>
<keyword evidence="16" id="KW-1015">Disulfide bond</keyword>
<keyword evidence="17" id="KW-0676">Redox-active center</keyword>
<evidence type="ECO:0000256" key="10">
    <source>
        <dbReference type="ARBA" id="ARBA00022968"/>
    </source>
</evidence>
<dbReference type="PANTHER" id="PTHR21622:SF0">
    <property type="entry name" value="COILED-COIL-HELIX-COILED-COIL-HELIX DOMAIN CONTAINING 4"/>
    <property type="match status" value="1"/>
</dbReference>
<dbReference type="Pfam" id="PF06747">
    <property type="entry name" value="CHCH"/>
    <property type="match status" value="1"/>
</dbReference>
<feature type="region of interest" description="Disordered" evidence="20">
    <location>
        <begin position="94"/>
        <end position="128"/>
    </location>
</feature>
<dbReference type="GO" id="GO:0005743">
    <property type="term" value="C:mitochondrial inner membrane"/>
    <property type="evidence" value="ECO:0007669"/>
    <property type="project" value="UniProtKB-SubCell"/>
</dbReference>
<keyword evidence="5" id="KW-0813">Transport</keyword>
<feature type="compositionally biased region" description="Basic and acidic residues" evidence="20">
    <location>
        <begin position="295"/>
        <end position="306"/>
    </location>
</feature>
<evidence type="ECO:0000256" key="20">
    <source>
        <dbReference type="SAM" id="MobiDB-lite"/>
    </source>
</evidence>
<evidence type="ECO:0000256" key="11">
    <source>
        <dbReference type="ARBA" id="ARBA00022989"/>
    </source>
</evidence>
<evidence type="ECO:0000313" key="22">
    <source>
        <dbReference type="EMBL" id="OCL13042.1"/>
    </source>
</evidence>
<sequence>MFRPTSRLIACSYAPRSFHRVGPARRFLSTVSSTQQSRSWKSSAVRWGLALGLVYYYNTSSVFAEEPAYTASHIPETEQETETLPTIESISAQRRQRNAQVASTPVNSDHKTTSDIGQADAAPGSVEELEEEADQQGAFNPETGEINWDCPCLGGMAHGPCGEEFKAAFSCFVYSTEDPKGMDCIDKFKGMQDCFRQHPDIYGAELDDGDDMTVDERSNSTGPETVAASSPEIPLRSDASSPIMRAEKVADDKPQYEPSPERELQAKRKQAQAATGHVKREHEPQSESNEVIPRAWHDEAHNEKRP</sequence>
<comment type="subcellular location">
    <subcellularLocation>
        <location evidence="3">Mitochondrion inner membrane</location>
        <topology evidence="3">Single-pass type II membrane protein</topology>
        <orientation evidence="3">Intermembrane side</orientation>
    </subcellularLocation>
</comment>
<dbReference type="PANTHER" id="PTHR21622">
    <property type="entry name" value="COILED-COIL-HELIX-COILED-COIL-HELIX DOMAIN CONTAINING 4"/>
    <property type="match status" value="1"/>
</dbReference>
<evidence type="ECO:0000256" key="18">
    <source>
        <dbReference type="ARBA" id="ARBA00024980"/>
    </source>
</evidence>
<feature type="compositionally biased region" description="Basic and acidic residues" evidence="20">
    <location>
        <begin position="245"/>
        <end position="266"/>
    </location>
</feature>
<dbReference type="GO" id="GO:0015035">
    <property type="term" value="F:protein-disulfide reductase activity"/>
    <property type="evidence" value="ECO:0007669"/>
    <property type="project" value="InterPro"/>
</dbReference>
<evidence type="ECO:0000256" key="5">
    <source>
        <dbReference type="ARBA" id="ARBA00022448"/>
    </source>
</evidence>
<dbReference type="AlphaFoldDB" id="A0A8E2F9G9"/>
<dbReference type="EMBL" id="KV748792">
    <property type="protein sequence ID" value="OCL13042.1"/>
    <property type="molecule type" value="Genomic_DNA"/>
</dbReference>
<keyword evidence="13" id="KW-0811">Translocation</keyword>
<evidence type="ECO:0000313" key="23">
    <source>
        <dbReference type="Proteomes" id="UP000250140"/>
    </source>
</evidence>
<evidence type="ECO:0000256" key="7">
    <source>
        <dbReference type="ARBA" id="ARBA00022792"/>
    </source>
</evidence>
<evidence type="ECO:0000256" key="17">
    <source>
        <dbReference type="ARBA" id="ARBA00023284"/>
    </source>
</evidence>
<evidence type="ECO:0000256" key="13">
    <source>
        <dbReference type="ARBA" id="ARBA00023010"/>
    </source>
</evidence>
<evidence type="ECO:0000256" key="4">
    <source>
        <dbReference type="ARBA" id="ARBA00013714"/>
    </source>
</evidence>
<dbReference type="GO" id="GO:0005758">
    <property type="term" value="C:mitochondrial intermembrane space"/>
    <property type="evidence" value="ECO:0007669"/>
    <property type="project" value="TreeGrafter"/>
</dbReference>
<keyword evidence="7" id="KW-0999">Mitochondrion inner membrane</keyword>
<keyword evidence="8" id="KW-0653">Protein transport</keyword>
<dbReference type="Gene3D" id="1.10.287.2900">
    <property type="match status" value="1"/>
</dbReference>
<keyword evidence="9" id="KW-0809">Transit peptide</keyword>
<evidence type="ECO:0000256" key="19">
    <source>
        <dbReference type="ARBA" id="ARBA00033150"/>
    </source>
</evidence>
<evidence type="ECO:0000256" key="3">
    <source>
        <dbReference type="ARBA" id="ARBA00004164"/>
    </source>
</evidence>
<evidence type="ECO:0000256" key="1">
    <source>
        <dbReference type="ARBA" id="ARBA00001947"/>
    </source>
</evidence>
<keyword evidence="6" id="KW-0812">Transmembrane</keyword>
<keyword evidence="15" id="KW-0472">Membrane</keyword>
<evidence type="ECO:0000256" key="2">
    <source>
        <dbReference type="ARBA" id="ARBA00001973"/>
    </source>
</evidence>
<comment type="cofactor">
    <cofactor evidence="1">
        <name>Zn(2+)</name>
        <dbReference type="ChEBI" id="CHEBI:29105"/>
    </cofactor>
</comment>
<proteinExistence type="predicted"/>
<reference evidence="22 23" key="1">
    <citation type="journal article" date="2016" name="Nat. Commun.">
        <title>Ectomycorrhizal ecology is imprinted in the genome of the dominant symbiotic fungus Cenococcum geophilum.</title>
        <authorList>
            <consortium name="DOE Joint Genome Institute"/>
            <person name="Peter M."/>
            <person name="Kohler A."/>
            <person name="Ohm R.A."/>
            <person name="Kuo A."/>
            <person name="Krutzmann J."/>
            <person name="Morin E."/>
            <person name="Arend M."/>
            <person name="Barry K.W."/>
            <person name="Binder M."/>
            <person name="Choi C."/>
            <person name="Clum A."/>
            <person name="Copeland A."/>
            <person name="Grisel N."/>
            <person name="Haridas S."/>
            <person name="Kipfer T."/>
            <person name="LaButti K."/>
            <person name="Lindquist E."/>
            <person name="Lipzen A."/>
            <person name="Maire R."/>
            <person name="Meier B."/>
            <person name="Mihaltcheva S."/>
            <person name="Molinier V."/>
            <person name="Murat C."/>
            <person name="Poggeler S."/>
            <person name="Quandt C.A."/>
            <person name="Sperisen C."/>
            <person name="Tritt A."/>
            <person name="Tisserant E."/>
            <person name="Crous P.W."/>
            <person name="Henrissat B."/>
            <person name="Nehls U."/>
            <person name="Egli S."/>
            <person name="Spatafora J.W."/>
            <person name="Grigoriev I.V."/>
            <person name="Martin F.M."/>
        </authorList>
    </citation>
    <scope>NUCLEOTIDE SEQUENCE [LARGE SCALE GENOMIC DNA]</scope>
    <source>
        <strain evidence="22 23">CBS 207.34</strain>
    </source>
</reference>
<organism evidence="22 23">
    <name type="scientific">Glonium stellatum</name>
    <dbReference type="NCBI Taxonomy" id="574774"/>
    <lineage>
        <taxon>Eukaryota</taxon>
        <taxon>Fungi</taxon>
        <taxon>Dikarya</taxon>
        <taxon>Ascomycota</taxon>
        <taxon>Pezizomycotina</taxon>
        <taxon>Dothideomycetes</taxon>
        <taxon>Pleosporomycetidae</taxon>
        <taxon>Gloniales</taxon>
        <taxon>Gloniaceae</taxon>
        <taxon>Glonium</taxon>
    </lineage>
</organism>
<evidence type="ECO:0000256" key="12">
    <source>
        <dbReference type="ARBA" id="ARBA00023002"/>
    </source>
</evidence>
<evidence type="ECO:0000256" key="14">
    <source>
        <dbReference type="ARBA" id="ARBA00023128"/>
    </source>
</evidence>
<dbReference type="InterPro" id="IPR039289">
    <property type="entry name" value="CHCHD4"/>
</dbReference>
<keyword evidence="10" id="KW-0735">Signal-anchor</keyword>
<comment type="function">
    <text evidence="18">Required for the import and folding of small cysteine-containing proteins (small Tim) in the mitochondrial intermembrane space (IMS). Forms a redox cycle with ERV1 that involves a disulfide relay system. Precursor proteins to be imported into the IMS are translocated in their reduced form into the mitochondria. The oxidized form of MIA40 forms a transient intermolecular disulfide bridge with the reduced precursor protein, resulting in oxidation of the precursor protein that now contains an intramolecular disulfide bond and is able to undergo folding in the IMS.</text>
</comment>
<feature type="domain" description="CHCH" evidence="21">
    <location>
        <begin position="161"/>
        <end position="197"/>
    </location>
</feature>
<evidence type="ECO:0000256" key="6">
    <source>
        <dbReference type="ARBA" id="ARBA00022692"/>
    </source>
</evidence>
<evidence type="ECO:0000256" key="16">
    <source>
        <dbReference type="ARBA" id="ARBA00023157"/>
    </source>
</evidence>
<protein>
    <recommendedName>
        <fullName evidence="4">Mitochondrial intermembrane space import and assembly protein 40</fullName>
    </recommendedName>
    <alternativeName>
        <fullName evidence="19">Mitochondrial import inner membrane translocase TIM40</fullName>
    </alternativeName>
</protein>
<feature type="region of interest" description="Disordered" evidence="20">
    <location>
        <begin position="204"/>
        <end position="306"/>
    </location>
</feature>
<evidence type="ECO:0000256" key="15">
    <source>
        <dbReference type="ARBA" id="ARBA00023136"/>
    </source>
</evidence>
<feature type="compositionally biased region" description="Polar residues" evidence="20">
    <location>
        <begin position="94"/>
        <end position="107"/>
    </location>
</feature>
<name>A0A8E2F9G9_9PEZI</name>
<evidence type="ECO:0000256" key="8">
    <source>
        <dbReference type="ARBA" id="ARBA00022927"/>
    </source>
</evidence>
<accession>A0A8E2F9G9</accession>
<dbReference type="PROSITE" id="PS51808">
    <property type="entry name" value="CHCH"/>
    <property type="match status" value="1"/>
</dbReference>
<dbReference type="FunFam" id="1.10.287.2900:FF:000002">
    <property type="entry name" value="Mitochondrial intermembrane space import and assembly protein"/>
    <property type="match status" value="1"/>
</dbReference>
<dbReference type="OrthoDB" id="7481291at2759"/>
<keyword evidence="23" id="KW-1185">Reference proteome</keyword>
<dbReference type="InterPro" id="IPR010625">
    <property type="entry name" value="CHCH"/>
</dbReference>
<evidence type="ECO:0000256" key="9">
    <source>
        <dbReference type="ARBA" id="ARBA00022946"/>
    </source>
</evidence>
<gene>
    <name evidence="22" type="ORF">AOQ84DRAFT_352202</name>
</gene>
<dbReference type="Proteomes" id="UP000250140">
    <property type="component" value="Unassembled WGS sequence"/>
</dbReference>